<dbReference type="PANTHER" id="PTHR15503">
    <property type="entry name" value="LDOC1 RELATED"/>
    <property type="match status" value="1"/>
</dbReference>
<protein>
    <recommendedName>
        <fullName evidence="2">Retrotransposon gag domain-containing protein</fullName>
    </recommendedName>
</protein>
<keyword evidence="4" id="KW-1185">Reference proteome</keyword>
<name>A0A5N6N6I2_9ASTR</name>
<feature type="domain" description="Retrotransposon gag" evidence="2">
    <location>
        <begin position="2"/>
        <end position="53"/>
    </location>
</feature>
<evidence type="ECO:0000313" key="3">
    <source>
        <dbReference type="EMBL" id="KAD4385844.1"/>
    </source>
</evidence>
<dbReference type="InterPro" id="IPR043128">
    <property type="entry name" value="Rev_trsase/Diguanyl_cyclase"/>
</dbReference>
<dbReference type="Gene3D" id="3.30.70.270">
    <property type="match status" value="1"/>
</dbReference>
<dbReference type="InterPro" id="IPR043502">
    <property type="entry name" value="DNA/RNA_pol_sf"/>
</dbReference>
<dbReference type="SUPFAM" id="SSF56672">
    <property type="entry name" value="DNA/RNA polymerases"/>
    <property type="match status" value="1"/>
</dbReference>
<sequence length="332" mass="38232">MKWDELKRLVIEQFCPTNEIDKIERDFVKLEAGNMTHREYTTKFNEMDRLVPELTTNPATFCSAVDISGMLYDERDHVQSHEQKKQGNDNNSGTKTFRNDNFKPTGKKATMGGRYWMRKWTVRSVEKGTLGSAYLAQIYVFGDSSNGKSTNRKKDDKPKAKARANNPELIDDAFEVEIAIGKSVSITEVVSNCYIELSSHRFPVRPFLMSLGSFGLVLGAYLAYVIDPKSEDIKLEDVPVVRGFPDVFHLIYWEYHLIERSNFKLILYQELNMLLKLLIGAPVKKKDGSMRMCIDYREWNKLTVKNKYPFPRIDDLFDQLQGLVGSRELILG</sequence>
<dbReference type="Proteomes" id="UP000326396">
    <property type="component" value="Linkage Group LG3"/>
</dbReference>
<accession>A0A5N6N6I2</accession>
<evidence type="ECO:0000256" key="1">
    <source>
        <dbReference type="SAM" id="MobiDB-lite"/>
    </source>
</evidence>
<reference evidence="3 4" key="1">
    <citation type="submission" date="2019-05" db="EMBL/GenBank/DDBJ databases">
        <title>Mikania micrantha, genome provides insights into the molecular mechanism of rapid growth.</title>
        <authorList>
            <person name="Liu B."/>
        </authorList>
    </citation>
    <scope>NUCLEOTIDE SEQUENCE [LARGE SCALE GENOMIC DNA]</scope>
    <source>
        <strain evidence="3">NLD-2019</strain>
        <tissue evidence="3">Leaf</tissue>
    </source>
</reference>
<dbReference type="InterPro" id="IPR005162">
    <property type="entry name" value="Retrotrans_gag_dom"/>
</dbReference>
<comment type="caution">
    <text evidence="3">The sequence shown here is derived from an EMBL/GenBank/DDBJ whole genome shotgun (WGS) entry which is preliminary data.</text>
</comment>
<dbReference type="Gene3D" id="3.10.10.10">
    <property type="entry name" value="HIV Type 1 Reverse Transcriptase, subunit A, domain 1"/>
    <property type="match status" value="1"/>
</dbReference>
<dbReference type="EMBL" id="SZYD01000013">
    <property type="protein sequence ID" value="KAD4385844.1"/>
    <property type="molecule type" value="Genomic_DNA"/>
</dbReference>
<evidence type="ECO:0000259" key="2">
    <source>
        <dbReference type="Pfam" id="PF03732"/>
    </source>
</evidence>
<dbReference type="Pfam" id="PF03732">
    <property type="entry name" value="Retrotrans_gag"/>
    <property type="match status" value="1"/>
</dbReference>
<dbReference type="InterPro" id="IPR032567">
    <property type="entry name" value="RTL1-rel"/>
</dbReference>
<dbReference type="AlphaFoldDB" id="A0A5N6N6I2"/>
<dbReference type="PANTHER" id="PTHR15503:SF42">
    <property type="entry name" value="ZINC FINGER, CCHC-TYPE, RETROTRANSPOSON GAG DOMAIN, ASPARTIC PEPTIDASE DOMAIN PROTEIN-RELATED"/>
    <property type="match status" value="1"/>
</dbReference>
<gene>
    <name evidence="3" type="ORF">E3N88_26013</name>
</gene>
<organism evidence="3 4">
    <name type="scientific">Mikania micrantha</name>
    <name type="common">bitter vine</name>
    <dbReference type="NCBI Taxonomy" id="192012"/>
    <lineage>
        <taxon>Eukaryota</taxon>
        <taxon>Viridiplantae</taxon>
        <taxon>Streptophyta</taxon>
        <taxon>Embryophyta</taxon>
        <taxon>Tracheophyta</taxon>
        <taxon>Spermatophyta</taxon>
        <taxon>Magnoliopsida</taxon>
        <taxon>eudicotyledons</taxon>
        <taxon>Gunneridae</taxon>
        <taxon>Pentapetalae</taxon>
        <taxon>asterids</taxon>
        <taxon>campanulids</taxon>
        <taxon>Asterales</taxon>
        <taxon>Asteraceae</taxon>
        <taxon>Asteroideae</taxon>
        <taxon>Heliantheae alliance</taxon>
        <taxon>Eupatorieae</taxon>
        <taxon>Mikania</taxon>
    </lineage>
</organism>
<proteinExistence type="predicted"/>
<evidence type="ECO:0000313" key="4">
    <source>
        <dbReference type="Proteomes" id="UP000326396"/>
    </source>
</evidence>
<dbReference type="OrthoDB" id="2431547at2759"/>
<feature type="region of interest" description="Disordered" evidence="1">
    <location>
        <begin position="78"/>
        <end position="106"/>
    </location>
</feature>
<feature type="compositionally biased region" description="Basic and acidic residues" evidence="1">
    <location>
        <begin position="78"/>
        <end position="87"/>
    </location>
</feature>